<sequence length="78" mass="8481">MGGGRRCRRLPGRAYRSGRSRGRPALSAPPARPGPAGGGHPRRGRDPGPWWHRGRHRWMLRRAAPRPPGDAAPGPRPG</sequence>
<name>A0ABV5FW04_9MICC</name>
<evidence type="ECO:0000313" key="2">
    <source>
        <dbReference type="EMBL" id="MFB9070453.1"/>
    </source>
</evidence>
<reference evidence="2 3" key="1">
    <citation type="submission" date="2024-09" db="EMBL/GenBank/DDBJ databases">
        <authorList>
            <person name="Sun Q."/>
            <person name="Mori K."/>
        </authorList>
    </citation>
    <scope>NUCLEOTIDE SEQUENCE [LARGE SCALE GENOMIC DNA]</scope>
    <source>
        <strain evidence="2 3">CCM 7609</strain>
    </source>
</reference>
<comment type="caution">
    <text evidence="2">The sequence shown here is derived from an EMBL/GenBank/DDBJ whole genome shotgun (WGS) entry which is preliminary data.</text>
</comment>
<feature type="compositionally biased region" description="Basic residues" evidence="1">
    <location>
        <begin position="52"/>
        <end position="64"/>
    </location>
</feature>
<feature type="region of interest" description="Disordered" evidence="1">
    <location>
        <begin position="1"/>
        <end position="78"/>
    </location>
</feature>
<keyword evidence="3" id="KW-1185">Reference proteome</keyword>
<accession>A0ABV5FW04</accession>
<organism evidence="2 3">
    <name type="scientific">Citricoccus parietis</name>
    <dbReference type="NCBI Taxonomy" id="592307"/>
    <lineage>
        <taxon>Bacteria</taxon>
        <taxon>Bacillati</taxon>
        <taxon>Actinomycetota</taxon>
        <taxon>Actinomycetes</taxon>
        <taxon>Micrococcales</taxon>
        <taxon>Micrococcaceae</taxon>
        <taxon>Citricoccus</taxon>
    </lineage>
</organism>
<protein>
    <submittedName>
        <fullName evidence="2">Uncharacterized protein</fullName>
    </submittedName>
</protein>
<dbReference type="Proteomes" id="UP001589575">
    <property type="component" value="Unassembled WGS sequence"/>
</dbReference>
<evidence type="ECO:0000313" key="3">
    <source>
        <dbReference type="Proteomes" id="UP001589575"/>
    </source>
</evidence>
<gene>
    <name evidence="2" type="ORF">ACFFX0_04315</name>
</gene>
<dbReference type="EMBL" id="JBHMFI010000001">
    <property type="protein sequence ID" value="MFB9070453.1"/>
    <property type="molecule type" value="Genomic_DNA"/>
</dbReference>
<evidence type="ECO:0000256" key="1">
    <source>
        <dbReference type="SAM" id="MobiDB-lite"/>
    </source>
</evidence>
<proteinExistence type="predicted"/>
<feature type="compositionally biased region" description="Pro residues" evidence="1">
    <location>
        <begin position="65"/>
        <end position="78"/>
    </location>
</feature>
<feature type="compositionally biased region" description="Basic residues" evidence="1">
    <location>
        <begin position="1"/>
        <end position="22"/>
    </location>
</feature>